<dbReference type="RefSeq" id="WP_344047067.1">
    <property type="nucleotide sequence ID" value="NZ_BAAAPB010000004.1"/>
</dbReference>
<proteinExistence type="predicted"/>
<dbReference type="PANTHER" id="PTHR35908:SF1">
    <property type="entry name" value="CONSERVED PROTEIN"/>
    <property type="match status" value="1"/>
</dbReference>
<evidence type="ECO:0000313" key="2">
    <source>
        <dbReference type="EMBL" id="GAA1971279.1"/>
    </source>
</evidence>
<accession>A0ABN2RLP3</accession>
<keyword evidence="3" id="KW-1185">Reference proteome</keyword>
<feature type="domain" description="VOC" evidence="1">
    <location>
        <begin position="4"/>
        <end position="120"/>
    </location>
</feature>
<gene>
    <name evidence="2" type="ORF">GCM10009798_35150</name>
</gene>
<evidence type="ECO:0000259" key="1">
    <source>
        <dbReference type="PROSITE" id="PS51819"/>
    </source>
</evidence>
<reference evidence="2 3" key="1">
    <citation type="journal article" date="2019" name="Int. J. Syst. Evol. Microbiol.">
        <title>The Global Catalogue of Microorganisms (GCM) 10K type strain sequencing project: providing services to taxonomists for standard genome sequencing and annotation.</title>
        <authorList>
            <consortium name="The Broad Institute Genomics Platform"/>
            <consortium name="The Broad Institute Genome Sequencing Center for Infectious Disease"/>
            <person name="Wu L."/>
            <person name="Ma J."/>
        </authorList>
    </citation>
    <scope>NUCLEOTIDE SEQUENCE [LARGE SCALE GENOMIC DNA]</scope>
    <source>
        <strain evidence="2 3">JCM 15309</strain>
    </source>
</reference>
<dbReference type="SUPFAM" id="SSF54593">
    <property type="entry name" value="Glyoxalase/Bleomycin resistance protein/Dihydroxybiphenyl dioxygenase"/>
    <property type="match status" value="1"/>
</dbReference>
<dbReference type="InterPro" id="IPR029068">
    <property type="entry name" value="Glyas_Bleomycin-R_OHBP_Dase"/>
</dbReference>
<dbReference type="Proteomes" id="UP001500571">
    <property type="component" value="Unassembled WGS sequence"/>
</dbReference>
<dbReference type="Gene3D" id="3.10.180.10">
    <property type="entry name" value="2,3-Dihydroxybiphenyl 1,2-Dioxygenase, domain 1"/>
    <property type="match status" value="1"/>
</dbReference>
<sequence>MTVLINNITFDCGDARKLAEFWANLLGWQVFYDDDPEVLVTPHFPAHGATTLLFIPVPEGKTAKNRVHLDLEPTDVGRDAQVEQALALGATLVGDHRKEDGTGWVTLADPEGNEFCVERSTSERPAPGTKAWRLG</sequence>
<dbReference type="EMBL" id="BAAAPB010000004">
    <property type="protein sequence ID" value="GAA1971279.1"/>
    <property type="molecule type" value="Genomic_DNA"/>
</dbReference>
<dbReference type="Pfam" id="PF18029">
    <property type="entry name" value="Glyoxalase_6"/>
    <property type="match status" value="1"/>
</dbReference>
<dbReference type="CDD" id="cd06587">
    <property type="entry name" value="VOC"/>
    <property type="match status" value="1"/>
</dbReference>
<dbReference type="InterPro" id="IPR037523">
    <property type="entry name" value="VOC_core"/>
</dbReference>
<dbReference type="PANTHER" id="PTHR35908">
    <property type="entry name" value="HYPOTHETICAL FUSION PROTEIN"/>
    <property type="match status" value="1"/>
</dbReference>
<organism evidence="2 3">
    <name type="scientific">Nocardioides panacihumi</name>
    <dbReference type="NCBI Taxonomy" id="400774"/>
    <lineage>
        <taxon>Bacteria</taxon>
        <taxon>Bacillati</taxon>
        <taxon>Actinomycetota</taxon>
        <taxon>Actinomycetes</taxon>
        <taxon>Propionibacteriales</taxon>
        <taxon>Nocardioidaceae</taxon>
        <taxon>Nocardioides</taxon>
    </lineage>
</organism>
<evidence type="ECO:0000313" key="3">
    <source>
        <dbReference type="Proteomes" id="UP001500571"/>
    </source>
</evidence>
<dbReference type="PROSITE" id="PS51819">
    <property type="entry name" value="VOC"/>
    <property type="match status" value="1"/>
</dbReference>
<protein>
    <submittedName>
        <fullName evidence="2">VOC family protein</fullName>
    </submittedName>
</protein>
<name>A0ABN2RLP3_9ACTN</name>
<comment type="caution">
    <text evidence="2">The sequence shown here is derived from an EMBL/GenBank/DDBJ whole genome shotgun (WGS) entry which is preliminary data.</text>
</comment>
<dbReference type="InterPro" id="IPR041581">
    <property type="entry name" value="Glyoxalase_6"/>
</dbReference>